<keyword evidence="4" id="KW-1185">Reference proteome</keyword>
<reference evidence="3" key="1">
    <citation type="submission" date="2021-03" db="EMBL/GenBank/DDBJ databases">
        <title>Genomic Encyclopedia of Type Strains, Phase IV (KMG-IV): sequencing the most valuable type-strain genomes for metagenomic binning, comparative biology and taxonomic classification.</title>
        <authorList>
            <person name="Goeker M."/>
        </authorList>
    </citation>
    <scope>NUCLEOTIDE SEQUENCE</scope>
    <source>
        <strain evidence="3">DSM 26232</strain>
    </source>
</reference>
<proteinExistence type="predicted"/>
<dbReference type="OrthoDB" id="341587at2157"/>
<feature type="transmembrane region" description="Helical" evidence="1">
    <location>
        <begin position="70"/>
        <end position="89"/>
    </location>
</feature>
<dbReference type="Proteomes" id="UP000823736">
    <property type="component" value="Unassembled WGS sequence"/>
</dbReference>
<evidence type="ECO:0000313" key="3">
    <source>
        <dbReference type="EMBL" id="MBP1987729.1"/>
    </source>
</evidence>
<dbReference type="InterPro" id="IPR055833">
    <property type="entry name" value="DUF7410"/>
</dbReference>
<gene>
    <name evidence="3" type="ORF">J2753_002230</name>
</gene>
<evidence type="ECO:0000259" key="2">
    <source>
        <dbReference type="PROSITE" id="PS00028"/>
    </source>
</evidence>
<dbReference type="Pfam" id="PF24166">
    <property type="entry name" value="DUF7410"/>
    <property type="match status" value="1"/>
</dbReference>
<protein>
    <recommendedName>
        <fullName evidence="2">C2H2-type domain-containing protein</fullName>
    </recommendedName>
</protein>
<name>A0A8T4GXM4_9EURY</name>
<dbReference type="AlphaFoldDB" id="A0A8T4GXM4"/>
<organism evidence="3 4">
    <name type="scientific">Halolamina salifodinae</name>
    <dbReference type="NCBI Taxonomy" id="1202767"/>
    <lineage>
        <taxon>Archaea</taxon>
        <taxon>Methanobacteriati</taxon>
        <taxon>Methanobacteriota</taxon>
        <taxon>Stenosarchaea group</taxon>
        <taxon>Halobacteria</taxon>
        <taxon>Halobacteriales</taxon>
        <taxon>Haloferacaceae</taxon>
    </lineage>
</organism>
<sequence>MTDTTTDAAFDIDGDAERCPYCGRPFATDHLRTLHVGEAHGETMTEEEAERYADAEDQESDDLFVFHLKVLGALSFIMFLFVYSYSFVWSG</sequence>
<feature type="domain" description="C2H2-type" evidence="2">
    <location>
        <begin position="19"/>
        <end position="40"/>
    </location>
</feature>
<evidence type="ECO:0000313" key="4">
    <source>
        <dbReference type="Proteomes" id="UP000823736"/>
    </source>
</evidence>
<dbReference type="EMBL" id="JAGGLC010000004">
    <property type="protein sequence ID" value="MBP1987729.1"/>
    <property type="molecule type" value="Genomic_DNA"/>
</dbReference>
<dbReference type="RefSeq" id="WP_209492090.1">
    <property type="nucleotide sequence ID" value="NZ_JAGGLC010000004.1"/>
</dbReference>
<keyword evidence="1" id="KW-1133">Transmembrane helix</keyword>
<accession>A0A8T4GXM4</accession>
<comment type="caution">
    <text evidence="3">The sequence shown here is derived from an EMBL/GenBank/DDBJ whole genome shotgun (WGS) entry which is preliminary data.</text>
</comment>
<dbReference type="InterPro" id="IPR013087">
    <property type="entry name" value="Znf_C2H2_type"/>
</dbReference>
<keyword evidence="1" id="KW-0472">Membrane</keyword>
<keyword evidence="1" id="KW-0812">Transmembrane</keyword>
<evidence type="ECO:0000256" key="1">
    <source>
        <dbReference type="SAM" id="Phobius"/>
    </source>
</evidence>
<dbReference type="PROSITE" id="PS00028">
    <property type="entry name" value="ZINC_FINGER_C2H2_1"/>
    <property type="match status" value="1"/>
</dbReference>